<proteinExistence type="predicted"/>
<keyword evidence="1" id="KW-0812">Transmembrane</keyword>
<feature type="non-terminal residue" evidence="2">
    <location>
        <position position="1"/>
    </location>
</feature>
<protein>
    <submittedName>
        <fullName evidence="2">Uncharacterized protein</fullName>
    </submittedName>
</protein>
<keyword evidence="1" id="KW-1133">Transmembrane helix</keyword>
<keyword evidence="3" id="KW-1185">Reference proteome</keyword>
<evidence type="ECO:0000313" key="2">
    <source>
        <dbReference type="EMBL" id="CAI8026914.1"/>
    </source>
</evidence>
<evidence type="ECO:0000256" key="1">
    <source>
        <dbReference type="SAM" id="Phobius"/>
    </source>
</evidence>
<dbReference type="AlphaFoldDB" id="A0AA35SCH4"/>
<dbReference type="PANTHER" id="PTHR44733:SF1">
    <property type="entry name" value="DNAJ HOMOLOG SUBFAMILY C MEMBER 22"/>
    <property type="match status" value="1"/>
</dbReference>
<feature type="transmembrane region" description="Helical" evidence="1">
    <location>
        <begin position="85"/>
        <end position="103"/>
    </location>
</feature>
<organism evidence="2 3">
    <name type="scientific">Geodia barretti</name>
    <name type="common">Barrett's horny sponge</name>
    <dbReference type="NCBI Taxonomy" id="519541"/>
    <lineage>
        <taxon>Eukaryota</taxon>
        <taxon>Metazoa</taxon>
        <taxon>Porifera</taxon>
        <taxon>Demospongiae</taxon>
        <taxon>Heteroscleromorpha</taxon>
        <taxon>Tetractinellida</taxon>
        <taxon>Astrophorina</taxon>
        <taxon>Geodiidae</taxon>
        <taxon>Geodia</taxon>
    </lineage>
</organism>
<dbReference type="PANTHER" id="PTHR44733">
    <property type="entry name" value="DNAJ HOMOLOG SUBFAMILY C MEMBER 22"/>
    <property type="match status" value="1"/>
</dbReference>
<feature type="transmembrane region" description="Helical" evidence="1">
    <location>
        <begin position="167"/>
        <end position="188"/>
    </location>
</feature>
<comment type="caution">
    <text evidence="2">The sequence shown here is derived from an EMBL/GenBank/DDBJ whole genome shotgun (WGS) entry which is preliminary data.</text>
</comment>
<dbReference type="EMBL" id="CASHTH010002249">
    <property type="protein sequence ID" value="CAI8026914.1"/>
    <property type="molecule type" value="Genomic_DNA"/>
</dbReference>
<gene>
    <name evidence="2" type="ORF">GBAR_LOCUS15417</name>
</gene>
<evidence type="ECO:0000313" key="3">
    <source>
        <dbReference type="Proteomes" id="UP001174909"/>
    </source>
</evidence>
<dbReference type="GO" id="GO:0016020">
    <property type="term" value="C:membrane"/>
    <property type="evidence" value="ECO:0007669"/>
    <property type="project" value="TreeGrafter"/>
</dbReference>
<reference evidence="2" key="1">
    <citation type="submission" date="2023-03" db="EMBL/GenBank/DDBJ databases">
        <authorList>
            <person name="Steffen K."/>
            <person name="Cardenas P."/>
        </authorList>
    </citation>
    <scope>NUCLEOTIDE SEQUENCE</scope>
</reference>
<accession>A0AA35SCH4</accession>
<keyword evidence="1" id="KW-0472">Membrane</keyword>
<sequence length="217" mass="24456">MEEGLPDAGWLTSFWRLITGNHSESTEQPNEDVSIPPTEENELKQLLLSSGGPEVLSNWHRLLGQVLFGALYRGLIYYAIPWDSSIMSCAVLIIPLGTAFGTYMVSNVGRQRSHICYSLIGAYVSEFFSLLLFKSSNPLLVAGISMMFSTCGWKWRLENEDVSWGKLLLTVFSVYCLLVFLCGSYMYFNATLETEDGESIKLHDAFNNFFNSPAWQE</sequence>
<dbReference type="Proteomes" id="UP001174909">
    <property type="component" value="Unassembled WGS sequence"/>
</dbReference>
<name>A0AA35SCH4_GEOBA</name>